<evidence type="ECO:0000313" key="3">
    <source>
        <dbReference type="EMBL" id="RPB04176.1"/>
    </source>
</evidence>
<feature type="signal peptide" evidence="2">
    <location>
        <begin position="1"/>
        <end position="18"/>
    </location>
</feature>
<feature type="region of interest" description="Disordered" evidence="1">
    <location>
        <begin position="23"/>
        <end position="49"/>
    </location>
</feature>
<accession>A0A3N4K0N9</accession>
<protein>
    <submittedName>
        <fullName evidence="3">Uncharacterized protein</fullName>
    </submittedName>
</protein>
<organism evidence="3 4">
    <name type="scientific">Choiromyces venosus 120613-1</name>
    <dbReference type="NCBI Taxonomy" id="1336337"/>
    <lineage>
        <taxon>Eukaryota</taxon>
        <taxon>Fungi</taxon>
        <taxon>Dikarya</taxon>
        <taxon>Ascomycota</taxon>
        <taxon>Pezizomycotina</taxon>
        <taxon>Pezizomycetes</taxon>
        <taxon>Pezizales</taxon>
        <taxon>Tuberaceae</taxon>
        <taxon>Choiromyces</taxon>
    </lineage>
</organism>
<proteinExistence type="predicted"/>
<reference evidence="3 4" key="1">
    <citation type="journal article" date="2018" name="Nat. Ecol. Evol.">
        <title>Pezizomycetes genomes reveal the molecular basis of ectomycorrhizal truffle lifestyle.</title>
        <authorList>
            <person name="Murat C."/>
            <person name="Payen T."/>
            <person name="Noel B."/>
            <person name="Kuo A."/>
            <person name="Morin E."/>
            <person name="Chen J."/>
            <person name="Kohler A."/>
            <person name="Krizsan K."/>
            <person name="Balestrini R."/>
            <person name="Da Silva C."/>
            <person name="Montanini B."/>
            <person name="Hainaut M."/>
            <person name="Levati E."/>
            <person name="Barry K.W."/>
            <person name="Belfiori B."/>
            <person name="Cichocki N."/>
            <person name="Clum A."/>
            <person name="Dockter R.B."/>
            <person name="Fauchery L."/>
            <person name="Guy J."/>
            <person name="Iotti M."/>
            <person name="Le Tacon F."/>
            <person name="Lindquist E.A."/>
            <person name="Lipzen A."/>
            <person name="Malagnac F."/>
            <person name="Mello A."/>
            <person name="Molinier V."/>
            <person name="Miyauchi S."/>
            <person name="Poulain J."/>
            <person name="Riccioni C."/>
            <person name="Rubini A."/>
            <person name="Sitrit Y."/>
            <person name="Splivallo R."/>
            <person name="Traeger S."/>
            <person name="Wang M."/>
            <person name="Zifcakova L."/>
            <person name="Wipf D."/>
            <person name="Zambonelli A."/>
            <person name="Paolocci F."/>
            <person name="Nowrousian M."/>
            <person name="Ottonello S."/>
            <person name="Baldrian P."/>
            <person name="Spatafora J.W."/>
            <person name="Henrissat B."/>
            <person name="Nagy L.G."/>
            <person name="Aury J.M."/>
            <person name="Wincker P."/>
            <person name="Grigoriev I.V."/>
            <person name="Bonfante P."/>
            <person name="Martin F.M."/>
        </authorList>
    </citation>
    <scope>NUCLEOTIDE SEQUENCE [LARGE SCALE GENOMIC DNA]</scope>
    <source>
        <strain evidence="3 4">120613-1</strain>
    </source>
</reference>
<feature type="region of interest" description="Disordered" evidence="1">
    <location>
        <begin position="209"/>
        <end position="240"/>
    </location>
</feature>
<dbReference type="AlphaFoldDB" id="A0A3N4K0N9"/>
<sequence length="297" mass="32564">MKTLQLLFILSFTQYITSSPLPNKPIRQINPHSHYRNHPRSVDPSPQINDSPIYGPGPGDFCHPPTTITVTAPGPAAVGGARLEPVTSTVTITAKGVNAGLFDELLGPINIGQSVKPEGVITVTMETSTVILSGSTETVTMRVTGSEVTVTGETSEITVTVSAQNVEDVPGTITTYSTSTITVKGAVNTREAMPTLNSYPIHPLVQKLCSPRRHERASPKTNSRTTSSEHQSREDANTLIPLTSAHNISQYSYRNRRTFFHPNLPSRDTYGTRLFYYDYYQGYQYQGVLKDKRFCTG</sequence>
<evidence type="ECO:0000256" key="2">
    <source>
        <dbReference type="SAM" id="SignalP"/>
    </source>
</evidence>
<gene>
    <name evidence="3" type="ORF">L873DRAFT_1833232</name>
</gene>
<evidence type="ECO:0000313" key="4">
    <source>
        <dbReference type="Proteomes" id="UP000276215"/>
    </source>
</evidence>
<dbReference type="OrthoDB" id="5409012at2759"/>
<feature type="chain" id="PRO_5018076907" evidence="2">
    <location>
        <begin position="19"/>
        <end position="297"/>
    </location>
</feature>
<keyword evidence="4" id="KW-1185">Reference proteome</keyword>
<feature type="compositionally biased region" description="Polar residues" evidence="1">
    <location>
        <begin position="219"/>
        <end position="229"/>
    </location>
</feature>
<dbReference type="EMBL" id="ML120359">
    <property type="protein sequence ID" value="RPB04176.1"/>
    <property type="molecule type" value="Genomic_DNA"/>
</dbReference>
<name>A0A3N4K0N9_9PEZI</name>
<keyword evidence="2" id="KW-0732">Signal</keyword>
<dbReference type="Proteomes" id="UP000276215">
    <property type="component" value="Unassembled WGS sequence"/>
</dbReference>
<evidence type="ECO:0000256" key="1">
    <source>
        <dbReference type="SAM" id="MobiDB-lite"/>
    </source>
</evidence>